<dbReference type="OrthoDB" id="965693at2"/>
<dbReference type="EMBL" id="QREG01000008">
    <property type="protein sequence ID" value="RED99516.1"/>
    <property type="molecule type" value="Genomic_DNA"/>
</dbReference>
<keyword evidence="2" id="KW-1185">Reference proteome</keyword>
<evidence type="ECO:0000313" key="1">
    <source>
        <dbReference type="EMBL" id="RED99516.1"/>
    </source>
</evidence>
<accession>A0A3D9L336</accession>
<sequence length="88" mass="10332">MSETPAKKGKSDCVEFDKCLKILHLMLDNEASLEQENYLKQHIEKCMVCFEQYEVERQIRQLLRNKLTNQQVPSDLAQSIRNKVFESA</sequence>
<dbReference type="RefSeq" id="WP_115868046.1">
    <property type="nucleotide sequence ID" value="NZ_QREG01000008.1"/>
</dbReference>
<evidence type="ECO:0000313" key="2">
    <source>
        <dbReference type="Proteomes" id="UP000256779"/>
    </source>
</evidence>
<proteinExistence type="predicted"/>
<gene>
    <name evidence="1" type="ORF">C7460_108136</name>
</gene>
<dbReference type="Proteomes" id="UP000256779">
    <property type="component" value="Unassembled WGS sequence"/>
</dbReference>
<name>A0A3D9L336_MARFU</name>
<dbReference type="AlphaFoldDB" id="A0A3D9L336"/>
<organism evidence="1 2">
    <name type="scientific">Marinoscillum furvescens DSM 4134</name>
    <dbReference type="NCBI Taxonomy" id="1122208"/>
    <lineage>
        <taxon>Bacteria</taxon>
        <taxon>Pseudomonadati</taxon>
        <taxon>Bacteroidota</taxon>
        <taxon>Cytophagia</taxon>
        <taxon>Cytophagales</taxon>
        <taxon>Reichenbachiellaceae</taxon>
        <taxon>Marinoscillum</taxon>
    </lineage>
</organism>
<reference evidence="1 2" key="1">
    <citation type="submission" date="2018-07" db="EMBL/GenBank/DDBJ databases">
        <title>Genomic Encyclopedia of Type Strains, Phase IV (KMG-IV): sequencing the most valuable type-strain genomes for metagenomic binning, comparative biology and taxonomic classification.</title>
        <authorList>
            <person name="Goeker M."/>
        </authorList>
    </citation>
    <scope>NUCLEOTIDE SEQUENCE [LARGE SCALE GENOMIC DNA]</scope>
    <source>
        <strain evidence="1 2">DSM 4134</strain>
    </source>
</reference>
<protein>
    <submittedName>
        <fullName evidence="1">Mycothiol system anti-sigma-R factor</fullName>
    </submittedName>
</protein>
<comment type="caution">
    <text evidence="1">The sequence shown here is derived from an EMBL/GenBank/DDBJ whole genome shotgun (WGS) entry which is preliminary data.</text>
</comment>